<proteinExistence type="predicted"/>
<evidence type="ECO:0000313" key="3">
    <source>
        <dbReference type="Proteomes" id="UP001217089"/>
    </source>
</evidence>
<organism evidence="1 3">
    <name type="scientific">Tegillarca granosa</name>
    <name type="common">Malaysian cockle</name>
    <name type="synonym">Anadara granosa</name>
    <dbReference type="NCBI Taxonomy" id="220873"/>
    <lineage>
        <taxon>Eukaryota</taxon>
        <taxon>Metazoa</taxon>
        <taxon>Spiralia</taxon>
        <taxon>Lophotrochozoa</taxon>
        <taxon>Mollusca</taxon>
        <taxon>Bivalvia</taxon>
        <taxon>Autobranchia</taxon>
        <taxon>Pteriomorphia</taxon>
        <taxon>Arcoida</taxon>
        <taxon>Arcoidea</taxon>
        <taxon>Arcidae</taxon>
        <taxon>Tegillarca</taxon>
    </lineage>
</organism>
<protein>
    <submittedName>
        <fullName evidence="1">Uncharacterized protein</fullName>
    </submittedName>
</protein>
<evidence type="ECO:0000313" key="2">
    <source>
        <dbReference type="EMBL" id="KAJ8320379.1"/>
    </source>
</evidence>
<name>A0ABQ9FSY9_TEGGR</name>
<keyword evidence="3" id="KW-1185">Reference proteome</keyword>
<dbReference type="EMBL" id="JARBDR010000141">
    <property type="protein sequence ID" value="KAJ8320379.1"/>
    <property type="molecule type" value="Genomic_DNA"/>
</dbReference>
<gene>
    <name evidence="1" type="ORF">KUTeg_001960</name>
    <name evidence="2" type="ORF">KUTeg_001966</name>
</gene>
<accession>A0ABQ9FSY9</accession>
<dbReference type="EMBL" id="JARBDR010000141">
    <property type="protein sequence ID" value="KAJ8320373.1"/>
    <property type="molecule type" value="Genomic_DNA"/>
</dbReference>
<comment type="caution">
    <text evidence="1">The sequence shown here is derived from an EMBL/GenBank/DDBJ whole genome shotgun (WGS) entry which is preliminary data.</text>
</comment>
<sequence length="166" mass="18068">MRGVFRDMVGEGESAFTCFGKCQSKADDVTRHSSAEMAGSITDSQSAICVSCVTDSRDLSLVSQSPLENNEDPVVGKLVSLKTRCLYQCIVARASWNAQVHVTNEAINEIMNLSVRPLNEIGMDLIEKSDHECVLFCDASSFGYCGHLSMSDEAFHDGTEVIGMKC</sequence>
<reference evidence="1 3" key="1">
    <citation type="submission" date="2022-12" db="EMBL/GenBank/DDBJ databases">
        <title>Chromosome-level genome of Tegillarca granosa.</title>
        <authorList>
            <person name="Kim J."/>
        </authorList>
    </citation>
    <scope>NUCLEOTIDE SEQUENCE [LARGE SCALE GENOMIC DNA]</scope>
    <source>
        <strain evidence="1">Teg-2019</strain>
        <tissue evidence="1">Adductor muscle</tissue>
    </source>
</reference>
<evidence type="ECO:0000313" key="1">
    <source>
        <dbReference type="EMBL" id="KAJ8320373.1"/>
    </source>
</evidence>
<dbReference type="Proteomes" id="UP001217089">
    <property type="component" value="Unassembled WGS sequence"/>
</dbReference>